<accession>A0A4Y2DP20</accession>
<evidence type="ECO:0000256" key="1">
    <source>
        <dbReference type="SAM" id="MobiDB-lite"/>
    </source>
</evidence>
<comment type="caution">
    <text evidence="2">The sequence shown here is derived from an EMBL/GenBank/DDBJ whole genome shotgun (WGS) entry which is preliminary data.</text>
</comment>
<protein>
    <submittedName>
        <fullName evidence="2">Uncharacterized protein</fullName>
    </submittedName>
</protein>
<reference evidence="2 3" key="1">
    <citation type="journal article" date="2019" name="Sci. Rep.">
        <title>Orb-weaving spider Araneus ventricosus genome elucidates the spidroin gene catalogue.</title>
        <authorList>
            <person name="Kono N."/>
            <person name="Nakamura H."/>
            <person name="Ohtoshi R."/>
            <person name="Moran D.A.P."/>
            <person name="Shinohara A."/>
            <person name="Yoshida Y."/>
            <person name="Fujiwara M."/>
            <person name="Mori M."/>
            <person name="Tomita M."/>
            <person name="Arakawa K."/>
        </authorList>
    </citation>
    <scope>NUCLEOTIDE SEQUENCE [LARGE SCALE GENOMIC DNA]</scope>
</reference>
<gene>
    <name evidence="2" type="ORF">AVEN_167216_1</name>
</gene>
<keyword evidence="3" id="KW-1185">Reference proteome</keyword>
<evidence type="ECO:0000313" key="2">
    <source>
        <dbReference type="EMBL" id="GBM18562.1"/>
    </source>
</evidence>
<dbReference type="Proteomes" id="UP000499080">
    <property type="component" value="Unassembled WGS sequence"/>
</dbReference>
<organism evidence="2 3">
    <name type="scientific">Araneus ventricosus</name>
    <name type="common">Orbweaver spider</name>
    <name type="synonym">Epeira ventricosa</name>
    <dbReference type="NCBI Taxonomy" id="182803"/>
    <lineage>
        <taxon>Eukaryota</taxon>
        <taxon>Metazoa</taxon>
        <taxon>Ecdysozoa</taxon>
        <taxon>Arthropoda</taxon>
        <taxon>Chelicerata</taxon>
        <taxon>Arachnida</taxon>
        <taxon>Araneae</taxon>
        <taxon>Araneomorphae</taxon>
        <taxon>Entelegynae</taxon>
        <taxon>Araneoidea</taxon>
        <taxon>Araneidae</taxon>
        <taxon>Araneus</taxon>
    </lineage>
</organism>
<name>A0A4Y2DP20_ARAVE</name>
<proteinExistence type="predicted"/>
<feature type="region of interest" description="Disordered" evidence="1">
    <location>
        <begin position="24"/>
        <end position="47"/>
    </location>
</feature>
<dbReference type="AlphaFoldDB" id="A0A4Y2DP20"/>
<evidence type="ECO:0000313" key="3">
    <source>
        <dbReference type="Proteomes" id="UP000499080"/>
    </source>
</evidence>
<sequence length="85" mass="9593">MDLVNLYRGQMMRATPELALSLQTSAPHQREGVSHPGYPTHPLASNRPNIRRIFSGTGFRTWSLPAPKTRPYHLTTSASLYFRLA</sequence>
<dbReference type="EMBL" id="BGPR01090234">
    <property type="protein sequence ID" value="GBM18562.1"/>
    <property type="molecule type" value="Genomic_DNA"/>
</dbReference>